<dbReference type="Pfam" id="PF02574">
    <property type="entry name" value="S-methyl_trans"/>
    <property type="match status" value="1"/>
</dbReference>
<dbReference type="InterPro" id="IPR003726">
    <property type="entry name" value="HCY_dom"/>
</dbReference>
<gene>
    <name evidence="7" type="primary">HMT3</name>
    <name evidence="7" type="ORF">TWF694_004482</name>
</gene>
<dbReference type="GO" id="GO:0032259">
    <property type="term" value="P:methylation"/>
    <property type="evidence" value="ECO:0007669"/>
    <property type="project" value="UniProtKB-KW"/>
</dbReference>
<keyword evidence="3 5" id="KW-0479">Metal-binding</keyword>
<dbReference type="AlphaFoldDB" id="A0AAV9WVJ9"/>
<keyword evidence="2 5" id="KW-0808">Transferase</keyword>
<evidence type="ECO:0000313" key="7">
    <source>
        <dbReference type="EMBL" id="KAK6527499.1"/>
    </source>
</evidence>
<dbReference type="SUPFAM" id="SSF82282">
    <property type="entry name" value="Homocysteine S-methyltransferase"/>
    <property type="match status" value="1"/>
</dbReference>
<dbReference type="Gene3D" id="3.20.20.330">
    <property type="entry name" value="Homocysteine-binding-like domain"/>
    <property type="match status" value="1"/>
</dbReference>
<evidence type="ECO:0000256" key="1">
    <source>
        <dbReference type="ARBA" id="ARBA00022603"/>
    </source>
</evidence>
<evidence type="ECO:0000256" key="5">
    <source>
        <dbReference type="PROSITE-ProRule" id="PRU00333"/>
    </source>
</evidence>
<keyword evidence="8" id="KW-1185">Reference proteome</keyword>
<dbReference type="GO" id="GO:0008898">
    <property type="term" value="F:S-adenosylmethionine-homocysteine S-methyltransferase activity"/>
    <property type="evidence" value="ECO:0007669"/>
    <property type="project" value="TreeGrafter"/>
</dbReference>
<evidence type="ECO:0000313" key="8">
    <source>
        <dbReference type="Proteomes" id="UP001365542"/>
    </source>
</evidence>
<comment type="cofactor">
    <cofactor evidence="5">
        <name>Zn(2+)</name>
        <dbReference type="ChEBI" id="CHEBI:29105"/>
    </cofactor>
</comment>
<keyword evidence="1 5" id="KW-0489">Methyltransferase</keyword>
<dbReference type="PANTHER" id="PTHR46015">
    <property type="entry name" value="ZGC:172121"/>
    <property type="match status" value="1"/>
</dbReference>
<dbReference type="InterPro" id="IPR036589">
    <property type="entry name" value="HCY_dom_sf"/>
</dbReference>
<dbReference type="GO" id="GO:0033528">
    <property type="term" value="P:S-methylmethionine cycle"/>
    <property type="evidence" value="ECO:0007669"/>
    <property type="project" value="TreeGrafter"/>
</dbReference>
<reference evidence="7 8" key="1">
    <citation type="submission" date="2019-10" db="EMBL/GenBank/DDBJ databases">
        <authorList>
            <person name="Palmer J.M."/>
        </authorList>
    </citation>
    <scope>NUCLEOTIDE SEQUENCE [LARGE SCALE GENOMIC DNA]</scope>
    <source>
        <strain evidence="7 8">TWF694</strain>
    </source>
</reference>
<dbReference type="GO" id="GO:0046872">
    <property type="term" value="F:metal ion binding"/>
    <property type="evidence" value="ECO:0007669"/>
    <property type="project" value="UniProtKB-KW"/>
</dbReference>
<protein>
    <submittedName>
        <fullName evidence="7">Catalyzes methyl transfer from S-methylmethionine (SMM) to adenosyl-L-homocysteine (AdoMet)</fullName>
    </submittedName>
</protein>
<evidence type="ECO:0000256" key="2">
    <source>
        <dbReference type="ARBA" id="ARBA00022679"/>
    </source>
</evidence>
<proteinExistence type="predicted"/>
<feature type="binding site" evidence="5">
    <location>
        <position position="333"/>
    </location>
    <ligand>
        <name>Zn(2+)</name>
        <dbReference type="ChEBI" id="CHEBI:29105"/>
    </ligand>
</feature>
<dbReference type="PROSITE" id="PS50970">
    <property type="entry name" value="HCY"/>
    <property type="match status" value="1"/>
</dbReference>
<sequence length="351" mass="38683">MATSESQKTWKSQIIILDGAMGTLLCDTTSPEASTSPLWSSADLLLKPERLSNIHKRYLSAGAIYISTATYQLSRDSLLRGGISDEQRVRDIFAAGMRVALEAARGFEVGGGGIADKAAVALSLGPFGACLQPSQEYSGIYPPPYDQDGQTALQSLKEWHEQRLHMFQMGSPISFESLELLAFETVPWKRLDEITAIREVVDSEVYRQKKAWISLVYPEAPDEEVVTRIVKEVFREIPSGSGPRGIGINCTKLDIARDISKTYSKAVKELGLLQKDIFLVIYPDGGLTYNVDTKTWSDESGIADAEKWSELMVDIVKEASEEGCWGSIMVGGCCKTTPHHIQKLSEKCSSF</sequence>
<feature type="domain" description="Hcy-binding" evidence="6">
    <location>
        <begin position="3"/>
        <end position="348"/>
    </location>
</feature>
<dbReference type="InterPro" id="IPR051486">
    <property type="entry name" value="Hcy_S-methyltransferase"/>
</dbReference>
<evidence type="ECO:0000256" key="3">
    <source>
        <dbReference type="ARBA" id="ARBA00022723"/>
    </source>
</evidence>
<comment type="caution">
    <text evidence="7">The sequence shown here is derived from an EMBL/GenBank/DDBJ whole genome shotgun (WGS) entry which is preliminary data.</text>
</comment>
<feature type="binding site" evidence="5">
    <location>
        <position position="334"/>
    </location>
    <ligand>
        <name>Zn(2+)</name>
        <dbReference type="ChEBI" id="CHEBI:29105"/>
    </ligand>
</feature>
<feature type="binding site" evidence="5">
    <location>
        <position position="250"/>
    </location>
    <ligand>
        <name>Zn(2+)</name>
        <dbReference type="ChEBI" id="CHEBI:29105"/>
    </ligand>
</feature>
<dbReference type="Proteomes" id="UP001365542">
    <property type="component" value="Unassembled WGS sequence"/>
</dbReference>
<dbReference type="EMBL" id="JAVHJO010000015">
    <property type="protein sequence ID" value="KAK6527499.1"/>
    <property type="molecule type" value="Genomic_DNA"/>
</dbReference>
<organism evidence="7 8">
    <name type="scientific">Orbilia ellipsospora</name>
    <dbReference type="NCBI Taxonomy" id="2528407"/>
    <lineage>
        <taxon>Eukaryota</taxon>
        <taxon>Fungi</taxon>
        <taxon>Dikarya</taxon>
        <taxon>Ascomycota</taxon>
        <taxon>Pezizomycotina</taxon>
        <taxon>Orbiliomycetes</taxon>
        <taxon>Orbiliales</taxon>
        <taxon>Orbiliaceae</taxon>
        <taxon>Orbilia</taxon>
    </lineage>
</organism>
<keyword evidence="4 5" id="KW-0862">Zinc</keyword>
<evidence type="ECO:0000259" key="6">
    <source>
        <dbReference type="PROSITE" id="PS50970"/>
    </source>
</evidence>
<evidence type="ECO:0000256" key="4">
    <source>
        <dbReference type="ARBA" id="ARBA00022833"/>
    </source>
</evidence>
<dbReference type="PANTHER" id="PTHR46015:SF1">
    <property type="entry name" value="HOMOCYSTEINE S-METHYLTRANSFERASE-LIKE ISOFORM 1"/>
    <property type="match status" value="1"/>
</dbReference>
<dbReference type="GO" id="GO:0009086">
    <property type="term" value="P:methionine biosynthetic process"/>
    <property type="evidence" value="ECO:0007669"/>
    <property type="project" value="TreeGrafter"/>
</dbReference>
<accession>A0AAV9WVJ9</accession>
<name>A0AAV9WVJ9_9PEZI</name>